<dbReference type="SUPFAM" id="SSF53474">
    <property type="entry name" value="alpha/beta-Hydrolases"/>
    <property type="match status" value="1"/>
</dbReference>
<dbReference type="EMBL" id="CP036269">
    <property type="protein sequence ID" value="QDT42823.1"/>
    <property type="molecule type" value="Genomic_DNA"/>
</dbReference>
<dbReference type="Gene3D" id="3.40.50.1820">
    <property type="entry name" value="alpha/beta hydrolase"/>
    <property type="match status" value="1"/>
</dbReference>
<dbReference type="KEGG" id="gaz:Pan241w_29120"/>
<dbReference type="EC" id="3.1.1.-" evidence="2"/>
<evidence type="ECO:0000259" key="1">
    <source>
        <dbReference type="Pfam" id="PF12146"/>
    </source>
</evidence>
<dbReference type="InterPro" id="IPR029058">
    <property type="entry name" value="AB_hydrolase_fold"/>
</dbReference>
<dbReference type="OrthoDB" id="233176at2"/>
<keyword evidence="2" id="KW-0378">Hydrolase</keyword>
<evidence type="ECO:0000313" key="2">
    <source>
        <dbReference type="EMBL" id="QDT42823.1"/>
    </source>
</evidence>
<feature type="domain" description="Serine aminopeptidase S33" evidence="1">
    <location>
        <begin position="28"/>
        <end position="269"/>
    </location>
</feature>
<dbReference type="InterPro" id="IPR022742">
    <property type="entry name" value="Hydrolase_4"/>
</dbReference>
<dbReference type="InterPro" id="IPR051044">
    <property type="entry name" value="MAG_DAG_Lipase"/>
</dbReference>
<dbReference type="Pfam" id="PF12146">
    <property type="entry name" value="Hydrolase_4"/>
    <property type="match status" value="1"/>
</dbReference>
<dbReference type="Proteomes" id="UP000317171">
    <property type="component" value="Chromosome"/>
</dbReference>
<name>A0A517RG16_9PLAN</name>
<proteinExistence type="predicted"/>
<sequence>MSEPAIEEFVASDNYRLQGRVWSPVEEPPRGTLVVLHGIQSHSGWYDYSCGQLCDAGYRVCFFDRRGSGLNQKERGHVAHWRRLVQDVVQLLTRIRYQQKQSQQQRPIFLQAMSWGGKLAVVVAAQRPDLIDGLALLYPGIKAKVKPTPFQKFQLTLAALLGIEQKRIEIPLNDPALFTGEAAYQDFIRTDSLALRHVTVSFLQANRALDRLVDEAAGQISCPTLCQLAGRDQIIDNAATEAYFQRIVADQKQLIHYPEARHTLEFEPNREQIVMDYVDWLADLSSSRPIS</sequence>
<dbReference type="PANTHER" id="PTHR11614">
    <property type="entry name" value="PHOSPHOLIPASE-RELATED"/>
    <property type="match status" value="1"/>
</dbReference>
<dbReference type="AlphaFoldDB" id="A0A517RG16"/>
<gene>
    <name evidence="2" type="primary">ytpA</name>
    <name evidence="2" type="ORF">Pan241w_29120</name>
</gene>
<evidence type="ECO:0000313" key="3">
    <source>
        <dbReference type="Proteomes" id="UP000317171"/>
    </source>
</evidence>
<accession>A0A517RG16</accession>
<dbReference type="RefSeq" id="WP_145216700.1">
    <property type="nucleotide sequence ID" value="NZ_CP036269.1"/>
</dbReference>
<protein>
    <submittedName>
        <fullName evidence="2">Phospholipase YtpA</fullName>
        <ecNumber evidence="2">3.1.1.-</ecNumber>
    </submittedName>
</protein>
<reference evidence="2 3" key="1">
    <citation type="submission" date="2019-02" db="EMBL/GenBank/DDBJ databases">
        <title>Deep-cultivation of Planctomycetes and their phenomic and genomic characterization uncovers novel biology.</title>
        <authorList>
            <person name="Wiegand S."/>
            <person name="Jogler M."/>
            <person name="Boedeker C."/>
            <person name="Pinto D."/>
            <person name="Vollmers J."/>
            <person name="Rivas-Marin E."/>
            <person name="Kohn T."/>
            <person name="Peeters S.H."/>
            <person name="Heuer A."/>
            <person name="Rast P."/>
            <person name="Oberbeckmann S."/>
            <person name="Bunk B."/>
            <person name="Jeske O."/>
            <person name="Meyerdierks A."/>
            <person name="Storesund J.E."/>
            <person name="Kallscheuer N."/>
            <person name="Luecker S."/>
            <person name="Lage O.M."/>
            <person name="Pohl T."/>
            <person name="Merkel B.J."/>
            <person name="Hornburger P."/>
            <person name="Mueller R.-W."/>
            <person name="Bruemmer F."/>
            <person name="Labrenz M."/>
            <person name="Spormann A.M."/>
            <person name="Op den Camp H."/>
            <person name="Overmann J."/>
            <person name="Amann R."/>
            <person name="Jetten M.S.M."/>
            <person name="Mascher T."/>
            <person name="Medema M.H."/>
            <person name="Devos D.P."/>
            <person name="Kaster A.-K."/>
            <person name="Ovreas L."/>
            <person name="Rohde M."/>
            <person name="Galperin M.Y."/>
            <person name="Jogler C."/>
        </authorList>
    </citation>
    <scope>NUCLEOTIDE SEQUENCE [LARGE SCALE GENOMIC DNA]</scope>
    <source>
        <strain evidence="2 3">Pan241w</strain>
    </source>
</reference>
<dbReference type="GO" id="GO:0016787">
    <property type="term" value="F:hydrolase activity"/>
    <property type="evidence" value="ECO:0007669"/>
    <property type="project" value="UniProtKB-KW"/>
</dbReference>
<keyword evidence="3" id="KW-1185">Reference proteome</keyword>
<organism evidence="2 3">
    <name type="scientific">Gimesia alba</name>
    <dbReference type="NCBI Taxonomy" id="2527973"/>
    <lineage>
        <taxon>Bacteria</taxon>
        <taxon>Pseudomonadati</taxon>
        <taxon>Planctomycetota</taxon>
        <taxon>Planctomycetia</taxon>
        <taxon>Planctomycetales</taxon>
        <taxon>Planctomycetaceae</taxon>
        <taxon>Gimesia</taxon>
    </lineage>
</organism>